<dbReference type="GO" id="GO:0003677">
    <property type="term" value="F:DNA binding"/>
    <property type="evidence" value="ECO:0007669"/>
    <property type="project" value="InterPro"/>
</dbReference>
<accession>A0A1D3L1G5</accession>
<dbReference type="Pfam" id="PF00580">
    <property type="entry name" value="UvrD-helicase"/>
    <property type="match status" value="1"/>
</dbReference>
<keyword evidence="4 5" id="KW-0067">ATP-binding</keyword>
<dbReference type="GO" id="GO:0043138">
    <property type="term" value="F:3'-5' DNA helicase activity"/>
    <property type="evidence" value="ECO:0007669"/>
    <property type="project" value="TreeGrafter"/>
</dbReference>
<dbReference type="InterPro" id="IPR027417">
    <property type="entry name" value="P-loop_NTPase"/>
</dbReference>
<evidence type="ECO:0000313" key="8">
    <source>
        <dbReference type="Proteomes" id="UP000094707"/>
    </source>
</evidence>
<keyword evidence="2 5" id="KW-0378">Hydrolase</keyword>
<dbReference type="EC" id="3.6.4.12" evidence="7"/>
<dbReference type="InterPro" id="IPR000212">
    <property type="entry name" value="DNA_helicase_UvrD/REP"/>
</dbReference>
<dbReference type="GO" id="GO:0005829">
    <property type="term" value="C:cytosol"/>
    <property type="evidence" value="ECO:0007669"/>
    <property type="project" value="TreeGrafter"/>
</dbReference>
<dbReference type="STRING" id="118062.MCBB_0841"/>
<evidence type="ECO:0000313" key="7">
    <source>
        <dbReference type="EMBL" id="SCG85406.1"/>
    </source>
</evidence>
<name>A0A1D3L1G5_9EURY</name>
<dbReference type="PANTHER" id="PTHR11070:SF2">
    <property type="entry name" value="ATP-DEPENDENT DNA HELICASE SRS2"/>
    <property type="match status" value="1"/>
</dbReference>
<keyword evidence="1 5" id="KW-0547">Nucleotide-binding</keyword>
<sequence>MRLKLVLVDEYQDTNLLQEQIYFKLAEAAACNGGSFTVVGDDDQSLYRFRGATVDLFTNFKERCEKQLKIVPDLINLSKNYRSTCSIVDFCNEFAVLDDDFQGVRVEGKPPIEAARTGDFCDFPVLGMFRDDAETLSKDLAKFIHRVVYGEGFKFRYNGMDYEISCDEIEGSPTDVSILLSSPLEMNAFGSKRFPYYLRNDLMELNQPIPVFNPRGQNLERTWEASVLCGLLLECIDPGCEVQNSIEKLPKSAVHRFDSWRKKANEYIESYPEPHEPFSLGDFVDAWRSRTPKGRKTWKHDVSLLEIAYNLVTWIPQMQDDVEGLVYLEAVTRTMAQTSFFTSFGGEIIFEDELEAKSIKELYWNVFTPLATGAIDVDENLLETLPDNRVNVMSIHQSKGLEFPLVVVDVGADFRTDHHKNTFKRFPVEGGKSCNLEDELRVCSPLESSIRSGKDRAFDDLIRQYFVAFSRPQDVLLLVGINPVKGGYDTKNEHRRIPNVATGWTRDGSWHWPGLRNIVHI</sequence>
<dbReference type="PROSITE" id="PS51198">
    <property type="entry name" value="UVRD_HELICASE_ATP_BIND"/>
    <property type="match status" value="1"/>
</dbReference>
<evidence type="ECO:0000259" key="6">
    <source>
        <dbReference type="PROSITE" id="PS51198"/>
    </source>
</evidence>
<dbReference type="KEGG" id="mcub:MCBB_0841"/>
<dbReference type="EMBL" id="LT607756">
    <property type="protein sequence ID" value="SCG85406.1"/>
    <property type="molecule type" value="Genomic_DNA"/>
</dbReference>
<dbReference type="GO" id="GO:0016787">
    <property type="term" value="F:hydrolase activity"/>
    <property type="evidence" value="ECO:0007669"/>
    <property type="project" value="UniProtKB-UniRule"/>
</dbReference>
<dbReference type="PATRIC" id="fig|129848.4.peg.844"/>
<keyword evidence="8" id="KW-1185">Reference proteome</keyword>
<evidence type="ECO:0000256" key="1">
    <source>
        <dbReference type="ARBA" id="ARBA00022741"/>
    </source>
</evidence>
<organism evidence="7 8">
    <name type="scientific">Methanobacterium congolense</name>
    <dbReference type="NCBI Taxonomy" id="118062"/>
    <lineage>
        <taxon>Archaea</taxon>
        <taxon>Methanobacteriati</taxon>
        <taxon>Methanobacteriota</taxon>
        <taxon>Methanomada group</taxon>
        <taxon>Methanobacteria</taxon>
        <taxon>Methanobacteriales</taxon>
        <taxon>Methanobacteriaceae</taxon>
        <taxon>Methanobacterium</taxon>
    </lineage>
</organism>
<keyword evidence="3 5" id="KW-0347">Helicase</keyword>
<comment type="caution">
    <text evidence="5">Lacks conserved residue(s) required for the propagation of feature annotation.</text>
</comment>
<evidence type="ECO:0000256" key="5">
    <source>
        <dbReference type="PROSITE-ProRule" id="PRU00560"/>
    </source>
</evidence>
<dbReference type="Proteomes" id="UP000094707">
    <property type="component" value="Chromosome I"/>
</dbReference>
<dbReference type="GO" id="GO:0033202">
    <property type="term" value="C:DNA helicase complex"/>
    <property type="evidence" value="ECO:0007669"/>
    <property type="project" value="TreeGrafter"/>
</dbReference>
<dbReference type="GO" id="GO:0005524">
    <property type="term" value="F:ATP binding"/>
    <property type="evidence" value="ECO:0007669"/>
    <property type="project" value="UniProtKB-UniRule"/>
</dbReference>
<protein>
    <submittedName>
        <fullName evidence="7">Putative DNA helicase II homolog</fullName>
        <ecNumber evidence="7">3.6.4.12</ecNumber>
    </submittedName>
</protein>
<evidence type="ECO:0000256" key="2">
    <source>
        <dbReference type="ARBA" id="ARBA00022801"/>
    </source>
</evidence>
<gene>
    <name evidence="7" type="primary">uvrD1</name>
    <name evidence="7" type="ORF">MCBB_0841</name>
</gene>
<dbReference type="GO" id="GO:0000725">
    <property type="term" value="P:recombinational repair"/>
    <property type="evidence" value="ECO:0007669"/>
    <property type="project" value="TreeGrafter"/>
</dbReference>
<proteinExistence type="predicted"/>
<dbReference type="AlphaFoldDB" id="A0A1D3L1G5"/>
<dbReference type="Gene3D" id="3.40.50.300">
    <property type="entry name" value="P-loop containing nucleotide triphosphate hydrolases"/>
    <property type="match status" value="2"/>
</dbReference>
<feature type="domain" description="UvrD-like helicase ATP-binding" evidence="6">
    <location>
        <begin position="1"/>
        <end position="84"/>
    </location>
</feature>
<evidence type="ECO:0000256" key="3">
    <source>
        <dbReference type="ARBA" id="ARBA00022806"/>
    </source>
</evidence>
<dbReference type="PANTHER" id="PTHR11070">
    <property type="entry name" value="UVRD / RECB / PCRA DNA HELICASE FAMILY MEMBER"/>
    <property type="match status" value="1"/>
</dbReference>
<dbReference type="SUPFAM" id="SSF52540">
    <property type="entry name" value="P-loop containing nucleoside triphosphate hydrolases"/>
    <property type="match status" value="1"/>
</dbReference>
<evidence type="ECO:0000256" key="4">
    <source>
        <dbReference type="ARBA" id="ARBA00022840"/>
    </source>
</evidence>
<dbReference type="InterPro" id="IPR014016">
    <property type="entry name" value="UvrD-like_ATP-bd"/>
</dbReference>
<reference evidence="7 8" key="1">
    <citation type="submission" date="2016-08" db="EMBL/GenBank/DDBJ databases">
        <authorList>
            <person name="Seilhamer J.J."/>
        </authorList>
    </citation>
    <scope>NUCLEOTIDE SEQUENCE [LARGE SCALE GENOMIC DNA]</scope>
    <source>
        <strain evidence="7">Buetzberg</strain>
    </source>
</reference>